<comment type="caution">
    <text evidence="2">The sequence shown here is derived from an EMBL/GenBank/DDBJ whole genome shotgun (WGS) entry which is preliminary data.</text>
</comment>
<reference evidence="2 3" key="2">
    <citation type="submission" date="2019-01" db="EMBL/GenBank/DDBJ databases">
        <authorList>
            <person name="Li Y."/>
        </authorList>
    </citation>
    <scope>NUCLEOTIDE SEQUENCE [LARGE SCALE GENOMIC DNA]</scope>
    <source>
        <strain evidence="2 3">SK2B-1</strain>
    </source>
</reference>
<accession>A0A443JT20</accession>
<proteinExistence type="predicted"/>
<dbReference type="SUPFAM" id="SSF47336">
    <property type="entry name" value="ACP-like"/>
    <property type="match status" value="1"/>
</dbReference>
<name>A0A443JT20_9RHOB</name>
<dbReference type="InterPro" id="IPR009081">
    <property type="entry name" value="PP-bd_ACP"/>
</dbReference>
<dbReference type="InterPro" id="IPR036736">
    <property type="entry name" value="ACP-like_sf"/>
</dbReference>
<dbReference type="EMBL" id="SAUZ01000003">
    <property type="protein sequence ID" value="RWR23633.1"/>
    <property type="molecule type" value="Genomic_DNA"/>
</dbReference>
<reference evidence="2 3" key="1">
    <citation type="submission" date="2019-01" db="EMBL/GenBank/DDBJ databases">
        <title>Sinorhodobacter populi sp. nov. isolated from the symptomatic bark tissue of Populus euramericana canker.</title>
        <authorList>
            <person name="Xu G."/>
        </authorList>
    </citation>
    <scope>NUCLEOTIDE SEQUENCE [LARGE SCALE GENOMIC DNA]</scope>
    <source>
        <strain evidence="2 3">SK2B-1</strain>
    </source>
</reference>
<dbReference type="RefSeq" id="WP_128183887.1">
    <property type="nucleotide sequence ID" value="NZ_JBHRSO010000023.1"/>
</dbReference>
<dbReference type="Proteomes" id="UP000284476">
    <property type="component" value="Unassembled WGS sequence"/>
</dbReference>
<dbReference type="Gene3D" id="1.10.1200.10">
    <property type="entry name" value="ACP-like"/>
    <property type="match status" value="1"/>
</dbReference>
<evidence type="ECO:0000313" key="2">
    <source>
        <dbReference type="EMBL" id="RWR23633.1"/>
    </source>
</evidence>
<dbReference type="Pfam" id="PF00550">
    <property type="entry name" value="PP-binding"/>
    <property type="match status" value="1"/>
</dbReference>
<evidence type="ECO:0000313" key="3">
    <source>
        <dbReference type="Proteomes" id="UP000284476"/>
    </source>
</evidence>
<protein>
    <submittedName>
        <fullName evidence="2">Phosphopantetheine-binding protein</fullName>
    </submittedName>
</protein>
<organism evidence="2 3">
    <name type="scientific">Paenirhodobacter populi</name>
    <dbReference type="NCBI Taxonomy" id="2306993"/>
    <lineage>
        <taxon>Bacteria</taxon>
        <taxon>Pseudomonadati</taxon>
        <taxon>Pseudomonadota</taxon>
        <taxon>Alphaproteobacteria</taxon>
        <taxon>Rhodobacterales</taxon>
        <taxon>Rhodobacter group</taxon>
        <taxon>Paenirhodobacter</taxon>
    </lineage>
</organism>
<gene>
    <name evidence="2" type="ORF">D2T30_04085</name>
</gene>
<feature type="domain" description="Carrier" evidence="1">
    <location>
        <begin position="2"/>
        <end position="75"/>
    </location>
</feature>
<sequence>MSLTFDQMHADVARALDLTPAELGVEDNLYDLGLDSMRLMTLAMEWQEQGADLDFGLLLESQTLADWWAALEAQRQSA</sequence>
<dbReference type="PROSITE" id="PS50075">
    <property type="entry name" value="CARRIER"/>
    <property type="match status" value="1"/>
</dbReference>
<evidence type="ECO:0000259" key="1">
    <source>
        <dbReference type="PROSITE" id="PS50075"/>
    </source>
</evidence>
<dbReference type="AlphaFoldDB" id="A0A443JT20"/>